<sequence>MDGEFSHTYSAFIKASPGRVWEALTDPSQTVQYFPYQEVRSEWRDGSDVAYTGPDGTVRASGTVVEADEPRRLVLTVNADGFSQSPSHDKFSLIWDIEPFGEATLLTVTHSGPDAIRDLLVRATGHCPHTVSGLKTLVETGAPLRITDPSPAR</sequence>
<accession>A0ABN6FMD1</accession>
<evidence type="ECO:0000256" key="1">
    <source>
        <dbReference type="ARBA" id="ARBA00006817"/>
    </source>
</evidence>
<dbReference type="Proteomes" id="UP001319861">
    <property type="component" value="Chromosome"/>
</dbReference>
<name>A0ABN6FMD1_SINCY</name>
<protein>
    <recommendedName>
        <fullName evidence="2">Activator of Hsp90 ATPase homologue 1/2-like C-terminal domain-containing protein</fullName>
    </recommendedName>
</protein>
<proteinExistence type="inferred from homology"/>
<feature type="domain" description="Activator of Hsp90 ATPase homologue 1/2-like C-terminal" evidence="2">
    <location>
        <begin position="14"/>
        <end position="115"/>
    </location>
</feature>
<gene>
    <name evidence="3" type="ORF">SCMU_38590</name>
</gene>
<evidence type="ECO:0000259" key="2">
    <source>
        <dbReference type="Pfam" id="PF08327"/>
    </source>
</evidence>
<dbReference type="InterPro" id="IPR013538">
    <property type="entry name" value="ASHA1/2-like_C"/>
</dbReference>
<reference evidence="3 4" key="1">
    <citation type="journal article" date="2021" name="J. Biosci. Bioeng.">
        <title>Identification and characterization of a chc gene cluster responsible for the aromatization pathway of cyclohexanecarboxylate degradation in Sinomonas cyclohexanicum ATCC 51369.</title>
        <authorList>
            <person name="Yamamoto T."/>
            <person name="Hasegawa Y."/>
            <person name="Lau P.C.K."/>
            <person name="Iwaki H."/>
        </authorList>
    </citation>
    <scope>NUCLEOTIDE SEQUENCE [LARGE SCALE GENOMIC DNA]</scope>
    <source>
        <strain evidence="3 4">ATCC 51369</strain>
    </source>
</reference>
<dbReference type="EMBL" id="AP024525">
    <property type="protein sequence ID" value="BCT78017.1"/>
    <property type="molecule type" value="Genomic_DNA"/>
</dbReference>
<dbReference type="SUPFAM" id="SSF55961">
    <property type="entry name" value="Bet v1-like"/>
    <property type="match status" value="1"/>
</dbReference>
<keyword evidence="4" id="KW-1185">Reference proteome</keyword>
<evidence type="ECO:0000313" key="4">
    <source>
        <dbReference type="Proteomes" id="UP001319861"/>
    </source>
</evidence>
<dbReference type="RefSeq" id="WP_229230663.1">
    <property type="nucleotide sequence ID" value="NZ_AP024525.1"/>
</dbReference>
<comment type="similarity">
    <text evidence="1">Belongs to the AHA1 family.</text>
</comment>
<dbReference type="Gene3D" id="3.30.530.20">
    <property type="match status" value="1"/>
</dbReference>
<evidence type="ECO:0000313" key="3">
    <source>
        <dbReference type="EMBL" id="BCT78017.1"/>
    </source>
</evidence>
<dbReference type="Pfam" id="PF08327">
    <property type="entry name" value="AHSA1"/>
    <property type="match status" value="1"/>
</dbReference>
<dbReference type="InterPro" id="IPR023393">
    <property type="entry name" value="START-like_dom_sf"/>
</dbReference>
<organism evidence="3 4">
    <name type="scientific">Sinomonas cyclohexanicum</name>
    <name type="common">Corynebacterium cyclohexanicum</name>
    <dbReference type="NCBI Taxonomy" id="322009"/>
    <lineage>
        <taxon>Bacteria</taxon>
        <taxon>Bacillati</taxon>
        <taxon>Actinomycetota</taxon>
        <taxon>Actinomycetes</taxon>
        <taxon>Micrococcales</taxon>
        <taxon>Micrococcaceae</taxon>
        <taxon>Sinomonas</taxon>
    </lineage>
</organism>